<dbReference type="OrthoDB" id="1889309at2759"/>
<evidence type="ECO:0000313" key="6">
    <source>
        <dbReference type="Proteomes" id="UP001055439"/>
    </source>
</evidence>
<reference evidence="5" key="1">
    <citation type="submission" date="2022-05" db="EMBL/GenBank/DDBJ databases">
        <title>The Musa troglodytarum L. genome provides insights into the mechanism of non-climacteric behaviour and enrichment of carotenoids.</title>
        <authorList>
            <person name="Wang J."/>
        </authorList>
    </citation>
    <scope>NUCLEOTIDE SEQUENCE</scope>
    <source>
        <tissue evidence="5">Leaf</tissue>
    </source>
</reference>
<dbReference type="InterPro" id="IPR010989">
    <property type="entry name" value="SNARE"/>
</dbReference>
<evidence type="ECO:0000256" key="3">
    <source>
        <dbReference type="SAM" id="MobiDB-lite"/>
    </source>
</evidence>
<keyword evidence="1" id="KW-0653">Protein transport</keyword>
<dbReference type="EMBL" id="CP097511">
    <property type="protein sequence ID" value="URE47882.1"/>
    <property type="molecule type" value="Genomic_DNA"/>
</dbReference>
<keyword evidence="1" id="KW-0813">Transport</keyword>
<feature type="domain" description="Syntaxin 6/10/61 N-terminal" evidence="4">
    <location>
        <begin position="11"/>
        <end position="70"/>
    </location>
</feature>
<proteinExistence type="predicted"/>
<evidence type="ECO:0000313" key="5">
    <source>
        <dbReference type="EMBL" id="URE47882.1"/>
    </source>
</evidence>
<dbReference type="Gene3D" id="1.20.58.90">
    <property type="match status" value="1"/>
</dbReference>
<dbReference type="Proteomes" id="UP001055439">
    <property type="component" value="Chromosome 9"/>
</dbReference>
<gene>
    <name evidence="5" type="ORF">MUK42_14329</name>
</gene>
<dbReference type="CDD" id="cd21442">
    <property type="entry name" value="SNARE_NTD_STX6-like"/>
    <property type="match status" value="1"/>
</dbReference>
<comment type="subcellular location">
    <subcellularLocation>
        <location evidence="2">Endomembrane system</location>
        <topology evidence="2">Single-pass type IV membrane protein</topology>
    </subcellularLocation>
</comment>
<organism evidence="5 6">
    <name type="scientific">Musa troglodytarum</name>
    <name type="common">fe'i banana</name>
    <dbReference type="NCBI Taxonomy" id="320322"/>
    <lineage>
        <taxon>Eukaryota</taxon>
        <taxon>Viridiplantae</taxon>
        <taxon>Streptophyta</taxon>
        <taxon>Embryophyta</taxon>
        <taxon>Tracheophyta</taxon>
        <taxon>Spermatophyta</taxon>
        <taxon>Magnoliopsida</taxon>
        <taxon>Liliopsida</taxon>
        <taxon>Zingiberales</taxon>
        <taxon>Musaceae</taxon>
        <taxon>Musa</taxon>
    </lineage>
</organism>
<protein>
    <submittedName>
        <fullName evidence="5">Syntaxin 6, N-terminal domain containing protein</fullName>
    </submittedName>
</protein>
<dbReference type="GO" id="GO:0048193">
    <property type="term" value="P:Golgi vesicle transport"/>
    <property type="evidence" value="ECO:0007669"/>
    <property type="project" value="InterPro"/>
</dbReference>
<dbReference type="SUPFAM" id="SSF47661">
    <property type="entry name" value="t-snare proteins"/>
    <property type="match status" value="1"/>
</dbReference>
<dbReference type="PANTHER" id="PTHR34949">
    <property type="entry name" value="OS05G0443700 PROTEIN"/>
    <property type="match status" value="1"/>
</dbReference>
<dbReference type="AlphaFoldDB" id="A0A9E7IF46"/>
<dbReference type="GO" id="GO:0016020">
    <property type="term" value="C:membrane"/>
    <property type="evidence" value="ECO:0007669"/>
    <property type="project" value="InterPro"/>
</dbReference>
<keyword evidence="6" id="KW-1185">Reference proteome</keyword>
<dbReference type="Pfam" id="PF09177">
    <property type="entry name" value="STX6_10_61_N"/>
    <property type="match status" value="1"/>
</dbReference>
<dbReference type="PANTHER" id="PTHR34949:SF6">
    <property type="entry name" value="EXPRESSED PROTEIN"/>
    <property type="match status" value="1"/>
</dbReference>
<dbReference type="GO" id="GO:0015031">
    <property type="term" value="P:protein transport"/>
    <property type="evidence" value="ECO:0007669"/>
    <property type="project" value="UniProtKB-KW"/>
</dbReference>
<evidence type="ECO:0000256" key="1">
    <source>
        <dbReference type="ARBA" id="ARBA00022927"/>
    </source>
</evidence>
<name>A0A9E7IF46_9LILI</name>
<evidence type="ECO:0000256" key="2">
    <source>
        <dbReference type="ARBA" id="ARBA00046280"/>
    </source>
</evidence>
<accession>A0A9E7IF46</accession>
<evidence type="ECO:0000259" key="4">
    <source>
        <dbReference type="Pfam" id="PF09177"/>
    </source>
</evidence>
<dbReference type="InterPro" id="IPR015260">
    <property type="entry name" value="Syntaxin-6/10/61_N"/>
</dbReference>
<sequence>MAASFRQWEKDPFFSAADEVQESADRMESLYRLWIQERNDAAKVTTGVEFASGVLRRELRTALGTAKWQVISGPCWVALPRVSCETRYVPNQILIHPFLITQLEELERALRSNDDACSAGEDTRVRHDKFIVAIRSQISMVEDCLRQSNLELGETAVAWARLDDGERDELARFLSGPLPAEDVPKFSLFGAVEVGNSTVYMNGEASIDCMKNFSCQSSESCRRETRDERLHGHASCATTDVGSWAIGIPDDGEDTSGRLPDERPNFVSRAVFSSAALSDALESTPRMSILWYNTEADTFWTKFAADFGSSFTVQSAAHWRFLMCVGSSVRLVQSVSSIRLTTSVEWSQRSGPSEGRTPSSYRSITVRVATAVPERGPIARRRSWLDRHAGSARMVVCAREPNSTQSNERSRDPHPQDVGYGSSVRSCRDKRVRRPRPFVSVTLI</sequence>
<dbReference type="GO" id="GO:0012505">
    <property type="term" value="C:endomembrane system"/>
    <property type="evidence" value="ECO:0007669"/>
    <property type="project" value="UniProtKB-SubCell"/>
</dbReference>
<feature type="region of interest" description="Disordered" evidence="3">
    <location>
        <begin position="398"/>
        <end position="429"/>
    </location>
</feature>